<feature type="domain" description="DUF7686" evidence="2">
    <location>
        <begin position="50"/>
        <end position="123"/>
    </location>
</feature>
<dbReference type="Pfam" id="PF24828">
    <property type="entry name" value="DUF7713"/>
    <property type="match status" value="1"/>
</dbReference>
<sequence>MGKTKCEGCGRQTPSFEIVEYGSMENGYKQLCRRCFNSEAAAAAGLKDFEHVEFDPIRLKDSGGKVHEFHFRTFLFGTGVALDAFELRKGAPAGYQFQVIAGPEEDLLAMLGRLIAKIQRALAVKHLEDGEHGLQIAKAGVVRALIDWDPATEGALPLLIIDGREISWEDLGRCLMSFEGFQFKLEVHDKSDEV</sequence>
<dbReference type="Pfam" id="PF24735">
    <property type="entry name" value="DUF7686"/>
    <property type="match status" value="1"/>
</dbReference>
<protein>
    <submittedName>
        <fullName evidence="4">Uncharacterized protein</fullName>
    </submittedName>
</protein>
<feature type="domain" description="DUF7713" evidence="3">
    <location>
        <begin position="126"/>
        <end position="192"/>
    </location>
</feature>
<dbReference type="InterPro" id="IPR056103">
    <property type="entry name" value="DUF7686"/>
</dbReference>
<evidence type="ECO:0000259" key="1">
    <source>
        <dbReference type="Pfam" id="PF24734"/>
    </source>
</evidence>
<accession>A0A549SD22</accession>
<evidence type="ECO:0000259" key="2">
    <source>
        <dbReference type="Pfam" id="PF24735"/>
    </source>
</evidence>
<organism evidence="4 5">
    <name type="scientific">Methylosinus sporium</name>
    <dbReference type="NCBI Taxonomy" id="428"/>
    <lineage>
        <taxon>Bacteria</taxon>
        <taxon>Pseudomonadati</taxon>
        <taxon>Pseudomonadota</taxon>
        <taxon>Alphaproteobacteria</taxon>
        <taxon>Hyphomicrobiales</taxon>
        <taxon>Methylocystaceae</taxon>
        <taxon>Methylosinus</taxon>
    </lineage>
</organism>
<evidence type="ECO:0000259" key="3">
    <source>
        <dbReference type="Pfam" id="PF24828"/>
    </source>
</evidence>
<dbReference type="InterPro" id="IPR056102">
    <property type="entry name" value="DUF7685"/>
</dbReference>
<evidence type="ECO:0000313" key="4">
    <source>
        <dbReference type="EMBL" id="TRL24663.1"/>
    </source>
</evidence>
<dbReference type="AlphaFoldDB" id="A0A549SD22"/>
<reference evidence="4 5" key="1">
    <citation type="submission" date="2019-07" db="EMBL/GenBank/DDBJ databases">
        <title>Ln-dependent methylotrophs.</title>
        <authorList>
            <person name="Tani A."/>
        </authorList>
    </citation>
    <scope>NUCLEOTIDE SEQUENCE [LARGE SCALE GENOMIC DNA]</scope>
    <source>
        <strain evidence="4 5">SM89A</strain>
    </source>
</reference>
<dbReference type="Pfam" id="PF24734">
    <property type="entry name" value="DUF7685"/>
    <property type="match status" value="1"/>
</dbReference>
<dbReference type="Proteomes" id="UP000316781">
    <property type="component" value="Unassembled WGS sequence"/>
</dbReference>
<name>A0A549SD22_METSR</name>
<feature type="domain" description="DUF7685" evidence="1">
    <location>
        <begin position="5"/>
        <end position="46"/>
    </location>
</feature>
<dbReference type="EMBL" id="VJMF01000107">
    <property type="protein sequence ID" value="TRL24663.1"/>
    <property type="molecule type" value="Genomic_DNA"/>
</dbReference>
<dbReference type="RefSeq" id="WP_142864560.1">
    <property type="nucleotide sequence ID" value="NZ_VJMF01000107.1"/>
</dbReference>
<gene>
    <name evidence="4" type="ORF">FM996_20385</name>
</gene>
<evidence type="ECO:0000313" key="5">
    <source>
        <dbReference type="Proteomes" id="UP000316781"/>
    </source>
</evidence>
<comment type="caution">
    <text evidence="4">The sequence shown here is derived from an EMBL/GenBank/DDBJ whole genome shotgun (WGS) entry which is preliminary data.</text>
</comment>
<proteinExistence type="predicted"/>
<dbReference type="InterPro" id="IPR056130">
    <property type="entry name" value="DUF7713"/>
</dbReference>